<feature type="domain" description="TonB C-terminal" evidence="2">
    <location>
        <begin position="64"/>
        <end position="123"/>
    </location>
</feature>
<dbReference type="EMBL" id="FOUT01000005">
    <property type="protein sequence ID" value="SFN00925.1"/>
    <property type="molecule type" value="Genomic_DNA"/>
</dbReference>
<dbReference type="AlphaFoldDB" id="A0A1I4VIE4"/>
<feature type="signal peptide" evidence="1">
    <location>
        <begin position="1"/>
        <end position="19"/>
    </location>
</feature>
<organism evidence="3 4">
    <name type="scientific">Flavobacterium succinicans</name>
    <dbReference type="NCBI Taxonomy" id="29536"/>
    <lineage>
        <taxon>Bacteria</taxon>
        <taxon>Pseudomonadati</taxon>
        <taxon>Bacteroidota</taxon>
        <taxon>Flavobacteriia</taxon>
        <taxon>Flavobacteriales</taxon>
        <taxon>Flavobacteriaceae</taxon>
        <taxon>Flavobacterium</taxon>
    </lineage>
</organism>
<dbReference type="eggNOG" id="COG0810">
    <property type="taxonomic scope" value="Bacteria"/>
</dbReference>
<dbReference type="SUPFAM" id="SSF74653">
    <property type="entry name" value="TolA/TonB C-terminal domain"/>
    <property type="match status" value="1"/>
</dbReference>
<evidence type="ECO:0000313" key="3">
    <source>
        <dbReference type="EMBL" id="SFN00925.1"/>
    </source>
</evidence>
<evidence type="ECO:0000256" key="1">
    <source>
        <dbReference type="SAM" id="SignalP"/>
    </source>
</evidence>
<name>A0A1I4VIE4_9FLAO</name>
<keyword evidence="1" id="KW-0732">Signal</keyword>
<proteinExistence type="predicted"/>
<dbReference type="InterPro" id="IPR037682">
    <property type="entry name" value="TonB_C"/>
</dbReference>
<dbReference type="Proteomes" id="UP000182961">
    <property type="component" value="Unassembled WGS sequence"/>
</dbReference>
<dbReference type="GO" id="GO:0055085">
    <property type="term" value="P:transmembrane transport"/>
    <property type="evidence" value="ECO:0007669"/>
    <property type="project" value="InterPro"/>
</dbReference>
<gene>
    <name evidence="3" type="ORF">SAMN05444143_1056</name>
</gene>
<evidence type="ECO:0000313" key="4">
    <source>
        <dbReference type="Proteomes" id="UP000182961"/>
    </source>
</evidence>
<protein>
    <submittedName>
        <fullName evidence="3">TonB protein C-terminal</fullName>
    </submittedName>
</protein>
<feature type="chain" id="PRO_5010235138" evidence="1">
    <location>
        <begin position="20"/>
        <end position="131"/>
    </location>
</feature>
<dbReference type="Pfam" id="PF03544">
    <property type="entry name" value="TonB_C"/>
    <property type="match status" value="1"/>
</dbReference>
<evidence type="ECO:0000259" key="2">
    <source>
        <dbReference type="Pfam" id="PF03544"/>
    </source>
</evidence>
<dbReference type="RefSeq" id="WP_078212648.1">
    <property type="nucleotide sequence ID" value="NZ_CBCRUM010000014.1"/>
</dbReference>
<sequence>MKRFLFVAICSFFFSFCYSQDLTMANDEIVEYNIVELRPEFPEYSGNFMEFIAKNFSLPDYDGPTGNLKVGFIIEPTGVVTNVKVLKNLDTTSSSEIKKVMSKCPKWKPAEHNGKPVRVYYEFSLKLSGNS</sequence>
<accession>A0A1I4VIE4</accession>
<keyword evidence="4" id="KW-1185">Reference proteome</keyword>
<reference evidence="4" key="1">
    <citation type="submission" date="2016-10" db="EMBL/GenBank/DDBJ databases">
        <authorList>
            <person name="Varghese N."/>
            <person name="Submissions S."/>
        </authorList>
    </citation>
    <scope>NUCLEOTIDE SEQUENCE [LARGE SCALE GENOMIC DNA]</scope>
    <source>
        <strain evidence="4">DSM 4002</strain>
    </source>
</reference>
<dbReference type="Gene3D" id="3.30.1150.10">
    <property type="match status" value="1"/>
</dbReference>